<accession>A0A2N6VBK8</accession>
<dbReference type="InterPro" id="IPR035439">
    <property type="entry name" value="UPF0145_dom_sf"/>
</dbReference>
<dbReference type="EMBL" id="DPVE01000201">
    <property type="protein sequence ID" value="HCK30776.1"/>
    <property type="molecule type" value="Genomic_DNA"/>
</dbReference>
<reference evidence="1 2" key="1">
    <citation type="journal article" date="2018" name="Nat. Biotechnol.">
        <title>A standardized bacterial taxonomy based on genome phylogeny substantially revises the tree of life.</title>
        <authorList>
            <person name="Parks D.H."/>
            <person name="Chuvochina M."/>
            <person name="Waite D.W."/>
            <person name="Rinke C."/>
            <person name="Skarshewski A."/>
            <person name="Chaumeil P.A."/>
            <person name="Hugenholtz P."/>
        </authorList>
    </citation>
    <scope>NUCLEOTIDE SEQUENCE [LARGE SCALE GENOMIC DNA]</scope>
    <source>
        <strain evidence="1">UBA9669</strain>
    </source>
</reference>
<name>A0A2N6VBK8_9GAMM</name>
<dbReference type="AlphaFoldDB" id="A0A2N6VBK8"/>
<gene>
    <name evidence="1" type="ORF">DHW29_11720</name>
</gene>
<organism evidence="1 2">
    <name type="scientific">Acinetobacter ursingii</name>
    <dbReference type="NCBI Taxonomy" id="108980"/>
    <lineage>
        <taxon>Bacteria</taxon>
        <taxon>Pseudomonadati</taxon>
        <taxon>Pseudomonadota</taxon>
        <taxon>Gammaproteobacteria</taxon>
        <taxon>Moraxellales</taxon>
        <taxon>Moraxellaceae</taxon>
        <taxon>Acinetobacter</taxon>
    </lineage>
</organism>
<proteinExistence type="predicted"/>
<evidence type="ECO:0000313" key="2">
    <source>
        <dbReference type="Proteomes" id="UP000263596"/>
    </source>
</evidence>
<evidence type="ECO:0000313" key="1">
    <source>
        <dbReference type="EMBL" id="HCK30776.1"/>
    </source>
</evidence>
<dbReference type="Proteomes" id="UP000263596">
    <property type="component" value="Unassembled WGS sequence"/>
</dbReference>
<sequence>MKKLVLCTLSLLVLCNTTHANEVTANEKAKNHFGVCLISGVPSQQYVVVKRVKVAKGTYGSVEELYPKLGNAAQKLNANAIVDYNASQRFGFWPWRIVRPVATGTAVRWNAPNVDCQSLGGKEI</sequence>
<dbReference type="RefSeq" id="WP_005003431.1">
    <property type="nucleotide sequence ID" value="NZ_BHGA01000032.1"/>
</dbReference>
<protein>
    <submittedName>
        <fullName evidence="1">Peptide signal protein</fullName>
    </submittedName>
</protein>
<comment type="caution">
    <text evidence="1">The sequence shown here is derived from an EMBL/GenBank/DDBJ whole genome shotgun (WGS) entry which is preliminary data.</text>
</comment>
<dbReference type="SUPFAM" id="SSF117782">
    <property type="entry name" value="YbjQ-like"/>
    <property type="match status" value="1"/>
</dbReference>